<keyword evidence="1" id="KW-0732">Signal</keyword>
<name>A0A8J2SQR5_9STRA</name>
<organism evidence="2 3">
    <name type="scientific">Pelagomonas calceolata</name>
    <dbReference type="NCBI Taxonomy" id="35677"/>
    <lineage>
        <taxon>Eukaryota</taxon>
        <taxon>Sar</taxon>
        <taxon>Stramenopiles</taxon>
        <taxon>Ochrophyta</taxon>
        <taxon>Pelagophyceae</taxon>
        <taxon>Pelagomonadales</taxon>
        <taxon>Pelagomonadaceae</taxon>
        <taxon>Pelagomonas</taxon>
    </lineage>
</organism>
<evidence type="ECO:0000313" key="2">
    <source>
        <dbReference type="EMBL" id="CAH0377942.1"/>
    </source>
</evidence>
<proteinExistence type="predicted"/>
<sequence length="295" mass="30590">MNTQHAAAMLAALLVASTSALDAAYAPAKLQWQAKARDTTVLLLTETEGARQTAQAMWPVGAAIEALLNDIDDAQEIICCLPFATGKDCATFGLRRYEKGEAWALGSAANVGSCRAAAEALDGNRDGGAFSLRCAELAVDAEVDKGILSLAGFASEAASKPENVEVVANALGLAEGQVAYAAATPGDTLVVEVEDETALAAAEVIDGYRCVLATTSVEEGFAARCLIGDDALTAAVTTLGLYWTARSELDVGPPLRLSIDGQALSLTLSPPPKPKLGGRKRRMLPRLPSVAVSFI</sequence>
<feature type="chain" id="PRO_5035154855" evidence="1">
    <location>
        <begin position="21"/>
        <end position="295"/>
    </location>
</feature>
<keyword evidence="3" id="KW-1185">Reference proteome</keyword>
<protein>
    <submittedName>
        <fullName evidence="2">Uncharacterized protein</fullName>
    </submittedName>
</protein>
<accession>A0A8J2SQR5</accession>
<dbReference type="OrthoDB" id="10636309at2759"/>
<evidence type="ECO:0000313" key="3">
    <source>
        <dbReference type="Proteomes" id="UP000789595"/>
    </source>
</evidence>
<dbReference type="AlphaFoldDB" id="A0A8J2SQR5"/>
<dbReference type="EMBL" id="CAKKNE010000005">
    <property type="protein sequence ID" value="CAH0377942.1"/>
    <property type="molecule type" value="Genomic_DNA"/>
</dbReference>
<reference evidence="2" key="1">
    <citation type="submission" date="2021-11" db="EMBL/GenBank/DDBJ databases">
        <authorList>
            <consortium name="Genoscope - CEA"/>
            <person name="William W."/>
        </authorList>
    </citation>
    <scope>NUCLEOTIDE SEQUENCE</scope>
</reference>
<gene>
    <name evidence="2" type="ORF">PECAL_5P24590</name>
</gene>
<comment type="caution">
    <text evidence="2">The sequence shown here is derived from an EMBL/GenBank/DDBJ whole genome shotgun (WGS) entry which is preliminary data.</text>
</comment>
<feature type="signal peptide" evidence="1">
    <location>
        <begin position="1"/>
        <end position="20"/>
    </location>
</feature>
<dbReference type="Proteomes" id="UP000789595">
    <property type="component" value="Unassembled WGS sequence"/>
</dbReference>
<evidence type="ECO:0000256" key="1">
    <source>
        <dbReference type="SAM" id="SignalP"/>
    </source>
</evidence>